<evidence type="ECO:0000313" key="7">
    <source>
        <dbReference type="Proteomes" id="UP000228681"/>
    </source>
</evidence>
<evidence type="ECO:0000256" key="2">
    <source>
        <dbReference type="ARBA" id="ARBA00023274"/>
    </source>
</evidence>
<dbReference type="GO" id="GO:0022627">
    <property type="term" value="C:cytosolic small ribosomal subunit"/>
    <property type="evidence" value="ECO:0007669"/>
    <property type="project" value="TreeGrafter"/>
</dbReference>
<name>A0A2G9Z0K3_9BACT</name>
<dbReference type="FunFam" id="1.10.287.10:FF:000002">
    <property type="entry name" value="30S ribosomal protein S15"/>
    <property type="match status" value="1"/>
</dbReference>
<keyword evidence="4" id="KW-0694">RNA-binding</keyword>
<comment type="subunit">
    <text evidence="3 4">Part of the 30S ribosomal subunit. Forms a bridge to the 50S subunit in the 70S ribosome, contacting the 23S rRNA.</text>
</comment>
<dbReference type="GO" id="GO:0019843">
    <property type="term" value="F:rRNA binding"/>
    <property type="evidence" value="ECO:0007669"/>
    <property type="project" value="UniProtKB-UniRule"/>
</dbReference>
<dbReference type="GO" id="GO:0006412">
    <property type="term" value="P:translation"/>
    <property type="evidence" value="ECO:0007669"/>
    <property type="project" value="UniProtKB-UniRule"/>
</dbReference>
<reference evidence="6 7" key="1">
    <citation type="submission" date="2017-09" db="EMBL/GenBank/DDBJ databases">
        <title>Depth-based differentiation of microbial function through sediment-hosted aquifers and enrichment of novel symbionts in the deep terrestrial subsurface.</title>
        <authorList>
            <person name="Probst A.J."/>
            <person name="Ladd B."/>
            <person name="Jarett J.K."/>
            <person name="Geller-Mcgrath D.E."/>
            <person name="Sieber C.M."/>
            <person name="Emerson J.B."/>
            <person name="Anantharaman K."/>
            <person name="Thomas B.C."/>
            <person name="Malmstrom R."/>
            <person name="Stieglmeier M."/>
            <person name="Klingl A."/>
            <person name="Woyke T."/>
            <person name="Ryan C.M."/>
            <person name="Banfield J.F."/>
        </authorList>
    </citation>
    <scope>NUCLEOTIDE SEQUENCE [LARGE SCALE GENOMIC DNA]</scope>
    <source>
        <strain evidence="6">CG23_combo_of_CG06-09_8_20_14_all_36_12</strain>
    </source>
</reference>
<evidence type="ECO:0000256" key="5">
    <source>
        <dbReference type="RuleBase" id="RU003919"/>
    </source>
</evidence>
<comment type="function">
    <text evidence="4">Forms an intersubunit bridge (bridge B4) with the 23S rRNA of the 50S subunit in the ribosome.</text>
</comment>
<dbReference type="Pfam" id="PF00312">
    <property type="entry name" value="Ribosomal_S15"/>
    <property type="match status" value="1"/>
</dbReference>
<comment type="caution">
    <text evidence="6">The sequence shown here is derived from an EMBL/GenBank/DDBJ whole genome shotgun (WGS) entry which is preliminary data.</text>
</comment>
<organism evidence="6 7">
    <name type="scientific">Candidatus Nealsonbacteria bacterium CG23_combo_of_CG06-09_8_20_14_all_36_12</name>
    <dbReference type="NCBI Taxonomy" id="1974718"/>
    <lineage>
        <taxon>Bacteria</taxon>
        <taxon>Candidatus Nealsoniibacteriota</taxon>
    </lineage>
</organism>
<dbReference type="GO" id="GO:0003735">
    <property type="term" value="F:structural constituent of ribosome"/>
    <property type="evidence" value="ECO:0007669"/>
    <property type="project" value="InterPro"/>
</dbReference>
<dbReference type="InterPro" id="IPR009068">
    <property type="entry name" value="uS15_NS1_RNA-bd_sf"/>
</dbReference>
<dbReference type="SMART" id="SM01387">
    <property type="entry name" value="Ribosomal_S15"/>
    <property type="match status" value="1"/>
</dbReference>
<dbReference type="EMBL" id="PCRS01000017">
    <property type="protein sequence ID" value="PIP25014.1"/>
    <property type="molecule type" value="Genomic_DNA"/>
</dbReference>
<comment type="function">
    <text evidence="4">One of the primary rRNA binding proteins, it binds directly to 16S rRNA where it helps nucleate assembly of the platform of the 30S subunit by binding and bridging several RNA helices of the 16S rRNA.</text>
</comment>
<keyword evidence="2 4" id="KW-0687">Ribonucleoprotein</keyword>
<protein>
    <recommendedName>
        <fullName evidence="4">Small ribosomal subunit protein uS15</fullName>
    </recommendedName>
</protein>
<dbReference type="PANTHER" id="PTHR23321">
    <property type="entry name" value="RIBOSOMAL PROTEIN S15, BACTERIAL AND ORGANELLAR"/>
    <property type="match status" value="1"/>
</dbReference>
<dbReference type="Gene3D" id="6.10.250.3130">
    <property type="match status" value="1"/>
</dbReference>
<keyword evidence="4" id="KW-0699">rRNA-binding</keyword>
<proteinExistence type="inferred from homology"/>
<dbReference type="Gene3D" id="1.10.287.10">
    <property type="entry name" value="S15/NS1, RNA-binding"/>
    <property type="match status" value="1"/>
</dbReference>
<comment type="similarity">
    <text evidence="4 5">Belongs to the universal ribosomal protein uS15 family.</text>
</comment>
<dbReference type="HAMAP" id="MF_01343_B">
    <property type="entry name" value="Ribosomal_uS15_B"/>
    <property type="match status" value="1"/>
</dbReference>
<dbReference type="InterPro" id="IPR000589">
    <property type="entry name" value="Ribosomal_uS15"/>
</dbReference>
<dbReference type="InterPro" id="IPR005290">
    <property type="entry name" value="Ribosomal_uS15_bac-type"/>
</dbReference>
<evidence type="ECO:0000256" key="4">
    <source>
        <dbReference type="HAMAP-Rule" id="MF_01343"/>
    </source>
</evidence>
<evidence type="ECO:0000256" key="3">
    <source>
        <dbReference type="ARBA" id="ARBA00064542"/>
    </source>
</evidence>
<evidence type="ECO:0000256" key="1">
    <source>
        <dbReference type="ARBA" id="ARBA00022980"/>
    </source>
</evidence>
<dbReference type="SUPFAM" id="SSF47060">
    <property type="entry name" value="S15/NS1 RNA-binding domain"/>
    <property type="match status" value="1"/>
</dbReference>
<dbReference type="NCBIfam" id="TIGR00952">
    <property type="entry name" value="S15_bact"/>
    <property type="match status" value="1"/>
</dbReference>
<dbReference type="CDD" id="cd00353">
    <property type="entry name" value="Ribosomal_S15p_S13e"/>
    <property type="match status" value="1"/>
</dbReference>
<dbReference type="PANTHER" id="PTHR23321:SF26">
    <property type="entry name" value="SMALL RIBOSOMAL SUBUNIT PROTEIN US15M"/>
    <property type="match status" value="1"/>
</dbReference>
<keyword evidence="1 4" id="KW-0689">Ribosomal protein</keyword>
<dbReference type="Proteomes" id="UP000228681">
    <property type="component" value="Unassembled WGS sequence"/>
</dbReference>
<evidence type="ECO:0000313" key="6">
    <source>
        <dbReference type="EMBL" id="PIP25014.1"/>
    </source>
</evidence>
<gene>
    <name evidence="4" type="primary">rpsO</name>
    <name evidence="6" type="ORF">COX34_01050</name>
</gene>
<accession>A0A2G9Z0K3</accession>
<sequence>MLTPEEKTILIKKYKIHDTDTGSSEVQIALLTEEIKRLVLHLKRHSKDFHSKRGLLKQVSKRRKLLNYLKNEDEKRYTNIIKKIGLKR</sequence>
<dbReference type="AlphaFoldDB" id="A0A2G9Z0K3"/>